<feature type="transmembrane region" description="Helical" evidence="1">
    <location>
        <begin position="38"/>
        <end position="57"/>
    </location>
</feature>
<keyword evidence="1" id="KW-0472">Membrane</keyword>
<evidence type="ECO:0000256" key="1">
    <source>
        <dbReference type="SAM" id="Phobius"/>
    </source>
</evidence>
<dbReference type="Proteomes" id="UP000282551">
    <property type="component" value="Chromosome"/>
</dbReference>
<organism evidence="2 3">
    <name type="scientific">Mycolicibacterium chitae</name>
    <name type="common">Mycobacterium chitae</name>
    <dbReference type="NCBI Taxonomy" id="1792"/>
    <lineage>
        <taxon>Bacteria</taxon>
        <taxon>Bacillati</taxon>
        <taxon>Actinomycetota</taxon>
        <taxon>Actinomycetes</taxon>
        <taxon>Mycobacteriales</taxon>
        <taxon>Mycobacteriaceae</taxon>
        <taxon>Mycolicibacterium</taxon>
    </lineage>
</organism>
<keyword evidence="1" id="KW-1133">Transmembrane helix</keyword>
<sequence>MSVHPVLPALVIALLAVVFLGARFRVLPRKGHGGSRSALWRWAAVTAAGVLLLVAALRPVVGEEPAAARAAGADAPNVFVLLDRSPGMAAPMAQARNDIDVLLDRHPGARFAVIEFDAEPDLRWPLSADTWSLRPVLDAVRPQPRTAENIARANAGAAGTVLRYQLISAAQQYPRADNLVFYLGAGAPEAEVPQREIVLPEDAVDGGALLGYGAGAQAANPAGGTLRAVAAQIGVPYLARAADTPLDAAALGDGAGRDAESPPSTAERTELYWVPAGLAALLLLAELYLVLRGLRRELGASAPMPTDEEVRA</sequence>
<evidence type="ECO:0008006" key="4">
    <source>
        <dbReference type="Google" id="ProtNLM"/>
    </source>
</evidence>
<dbReference type="OrthoDB" id="9814325at2"/>
<proteinExistence type="predicted"/>
<evidence type="ECO:0000313" key="3">
    <source>
        <dbReference type="Proteomes" id="UP000282551"/>
    </source>
</evidence>
<dbReference type="SUPFAM" id="SSF53300">
    <property type="entry name" value="vWA-like"/>
    <property type="match status" value="1"/>
</dbReference>
<protein>
    <recommendedName>
        <fullName evidence="4">VWFA domain-containing protein</fullName>
    </recommendedName>
</protein>
<dbReference type="AlphaFoldDB" id="A0A3S4VLN7"/>
<dbReference type="Gene3D" id="3.40.50.410">
    <property type="entry name" value="von Willebrand factor, type A domain"/>
    <property type="match status" value="1"/>
</dbReference>
<evidence type="ECO:0000313" key="2">
    <source>
        <dbReference type="EMBL" id="VEG50494.1"/>
    </source>
</evidence>
<reference evidence="2 3" key="1">
    <citation type="submission" date="2018-12" db="EMBL/GenBank/DDBJ databases">
        <authorList>
            <consortium name="Pathogen Informatics"/>
        </authorList>
    </citation>
    <scope>NUCLEOTIDE SEQUENCE [LARGE SCALE GENOMIC DNA]</scope>
    <source>
        <strain evidence="2 3">NCTC10485</strain>
    </source>
</reference>
<dbReference type="EMBL" id="LR134355">
    <property type="protein sequence ID" value="VEG50494.1"/>
    <property type="molecule type" value="Genomic_DNA"/>
</dbReference>
<name>A0A3S4VLN7_MYCCI</name>
<feature type="transmembrane region" description="Helical" evidence="1">
    <location>
        <begin position="6"/>
        <end position="26"/>
    </location>
</feature>
<accession>A0A3S4VLN7</accession>
<gene>
    <name evidence="2" type="ORF">NCTC10485_04812</name>
</gene>
<keyword evidence="3" id="KW-1185">Reference proteome</keyword>
<dbReference type="InterPro" id="IPR036465">
    <property type="entry name" value="vWFA_dom_sf"/>
</dbReference>
<keyword evidence="1" id="KW-0812">Transmembrane</keyword>
<dbReference type="RefSeq" id="WP_126336028.1">
    <property type="nucleotide sequence ID" value="NZ_AP022604.1"/>
</dbReference>